<comment type="caution">
    <text evidence="3">The sequence shown here is derived from an EMBL/GenBank/DDBJ whole genome shotgun (WGS) entry which is preliminary data.</text>
</comment>
<dbReference type="Pfam" id="PF12204">
    <property type="entry name" value="DUF3598_N"/>
    <property type="match status" value="1"/>
</dbReference>
<dbReference type="SUPFAM" id="SSF50814">
    <property type="entry name" value="Lipocalins"/>
    <property type="match status" value="2"/>
</dbReference>
<dbReference type="Proteomes" id="UP001442494">
    <property type="component" value="Unassembled WGS sequence"/>
</dbReference>
<sequence length="272" mass="30830">MRSQWESLLQNLGEWQGSFTRLSPQGELLEDTPTVVSLEGLNNNQTIRQIIRRLPPGQQAEEKVLEYSSLGKSVLFFENGAFSQGSIQQAPFSEFGAELGLIDGTRRMRLVQLFNREGKLDRITLIREKLAATDSPERPPLTVNDLVGEWQGEAVTIYPDNQNSDTYSSTLKVEQKESDRLFQQLTFGDRTITSTAKINGSILHFDQNNQPIQVLLLPDGASSNCPLQVKVGEAFFLEAGWLLQRDLRQRMIRSYNNKGEWVSLTLVTERKR</sequence>
<dbReference type="PANTHER" id="PTHR33404">
    <property type="entry name" value="CELL DIVISION TOPOLOGICAL SPECIFICITY FACTOR HOMOLOG, CHLOROPLASTIC"/>
    <property type="match status" value="1"/>
</dbReference>
<proteinExistence type="predicted"/>
<protein>
    <submittedName>
        <fullName evidence="3">DUF3598 family protein</fullName>
    </submittedName>
</protein>
<dbReference type="InterPro" id="IPR022017">
    <property type="entry name" value="BFA1-like_DUF3598"/>
</dbReference>
<evidence type="ECO:0000259" key="1">
    <source>
        <dbReference type="Pfam" id="PF12204"/>
    </source>
</evidence>
<reference evidence="3 4" key="1">
    <citation type="submission" date="2022-04" db="EMBL/GenBank/DDBJ databases">
        <title>Positive selection, recombination, and allopatry shape intraspecific diversity of widespread and dominant cyanobacteria.</title>
        <authorList>
            <person name="Wei J."/>
            <person name="Shu W."/>
            <person name="Hu C."/>
        </authorList>
    </citation>
    <scope>NUCLEOTIDE SEQUENCE [LARGE SCALE GENOMIC DNA]</scope>
    <source>
        <strain evidence="3 4">GB2-A5</strain>
    </source>
</reference>
<accession>A0ABV0JRY7</accession>
<dbReference type="InterPro" id="IPR012674">
    <property type="entry name" value="Calycin"/>
</dbReference>
<dbReference type="InterPro" id="IPR048378">
    <property type="entry name" value="BFA1-like_C"/>
</dbReference>
<evidence type="ECO:0000259" key="2">
    <source>
        <dbReference type="Pfam" id="PF21053"/>
    </source>
</evidence>
<organism evidence="3 4">
    <name type="scientific">Funiculus sociatus GB2-A5</name>
    <dbReference type="NCBI Taxonomy" id="2933946"/>
    <lineage>
        <taxon>Bacteria</taxon>
        <taxon>Bacillati</taxon>
        <taxon>Cyanobacteriota</taxon>
        <taxon>Cyanophyceae</taxon>
        <taxon>Coleofasciculales</taxon>
        <taxon>Coleofasciculaceae</taxon>
        <taxon>Funiculus</taxon>
    </lineage>
</organism>
<evidence type="ECO:0000313" key="4">
    <source>
        <dbReference type="Proteomes" id="UP001442494"/>
    </source>
</evidence>
<gene>
    <name evidence="3" type="ORF">NDI37_17075</name>
</gene>
<dbReference type="RefSeq" id="WP_190425825.1">
    <property type="nucleotide sequence ID" value="NZ_JAMPKK010000038.1"/>
</dbReference>
<feature type="domain" description="Biogenesis factor required for ATP synthase 1-like C-terminal" evidence="2">
    <location>
        <begin position="137"/>
        <end position="271"/>
    </location>
</feature>
<dbReference type="EMBL" id="JAMPKK010000038">
    <property type="protein sequence ID" value="MEP0866177.1"/>
    <property type="molecule type" value="Genomic_DNA"/>
</dbReference>
<dbReference type="Pfam" id="PF21053">
    <property type="entry name" value="BFA1_C"/>
    <property type="match status" value="1"/>
</dbReference>
<name>A0ABV0JRY7_9CYAN</name>
<keyword evidence="4" id="KW-1185">Reference proteome</keyword>
<evidence type="ECO:0000313" key="3">
    <source>
        <dbReference type="EMBL" id="MEP0866177.1"/>
    </source>
</evidence>
<feature type="domain" description="DUF3598" evidence="1">
    <location>
        <begin position="1"/>
        <end position="132"/>
    </location>
</feature>
<dbReference type="PANTHER" id="PTHR33404:SF1">
    <property type="entry name" value="SLL0497 PROTEIN"/>
    <property type="match status" value="1"/>
</dbReference>
<dbReference type="Gene3D" id="2.40.128.20">
    <property type="match status" value="2"/>
</dbReference>